<dbReference type="PANTHER" id="PTHR47894">
    <property type="entry name" value="HTH-TYPE TRANSCRIPTIONAL REGULATOR GADX"/>
    <property type="match status" value="1"/>
</dbReference>
<dbReference type="InterPro" id="IPR032687">
    <property type="entry name" value="AraC-type_N"/>
</dbReference>
<dbReference type="GO" id="GO:0005829">
    <property type="term" value="C:cytosol"/>
    <property type="evidence" value="ECO:0007669"/>
    <property type="project" value="TreeGrafter"/>
</dbReference>
<dbReference type="GO" id="GO:0003700">
    <property type="term" value="F:DNA-binding transcription factor activity"/>
    <property type="evidence" value="ECO:0007669"/>
    <property type="project" value="InterPro"/>
</dbReference>
<dbReference type="eggNOG" id="COG2207">
    <property type="taxonomic scope" value="Bacteria"/>
</dbReference>
<name>U3A0J0_9SPHN</name>
<evidence type="ECO:0000256" key="2">
    <source>
        <dbReference type="ARBA" id="ARBA00023125"/>
    </source>
</evidence>
<dbReference type="InterPro" id="IPR009057">
    <property type="entry name" value="Homeodomain-like_sf"/>
</dbReference>
<dbReference type="SUPFAM" id="SSF46689">
    <property type="entry name" value="Homeodomain-like"/>
    <property type="match status" value="1"/>
</dbReference>
<dbReference type="GO" id="GO:0000976">
    <property type="term" value="F:transcription cis-regulatory region binding"/>
    <property type="evidence" value="ECO:0007669"/>
    <property type="project" value="TreeGrafter"/>
</dbReference>
<keyword evidence="2" id="KW-0238">DNA-binding</keyword>
<dbReference type="Pfam" id="PF12833">
    <property type="entry name" value="HTH_18"/>
    <property type="match status" value="1"/>
</dbReference>
<dbReference type="InterPro" id="IPR018060">
    <property type="entry name" value="HTH_AraC"/>
</dbReference>
<dbReference type="SMART" id="SM00342">
    <property type="entry name" value="HTH_ARAC"/>
    <property type="match status" value="1"/>
</dbReference>
<dbReference type="Proteomes" id="UP000016568">
    <property type="component" value="Unassembled WGS sequence"/>
</dbReference>
<proteinExistence type="predicted"/>
<evidence type="ECO:0000313" key="6">
    <source>
        <dbReference type="Proteomes" id="UP000016568"/>
    </source>
</evidence>
<reference evidence="5 6" key="1">
    <citation type="submission" date="2013-09" db="EMBL/GenBank/DDBJ databases">
        <title>Whole genome shotgun sequence of Novosphingobium tardaugens NBRC 16725.</title>
        <authorList>
            <person name="Isaki S."/>
            <person name="Hosoyama A."/>
            <person name="Tsuchikane K."/>
            <person name="Katsumata H."/>
            <person name="Ando Y."/>
            <person name="Yamazaki S."/>
            <person name="Fujita N."/>
        </authorList>
    </citation>
    <scope>NUCLEOTIDE SEQUENCE [LARGE SCALE GENOMIC DNA]</scope>
    <source>
        <strain evidence="5 6">NBRC 16725</strain>
    </source>
</reference>
<comment type="caution">
    <text evidence="5">The sequence shown here is derived from an EMBL/GenBank/DDBJ whole genome shotgun (WGS) entry which is preliminary data.</text>
</comment>
<sequence>MGLLFHVTLLSWLSGQEVAPDTIALAYPRMGLGRVVEQLFRATVIFQSEENALVYRQAALAAPIVRRPAEIDAVLEGFPYNIMLDASQDRGHATKVKTLMDLAVRAGGHCPCEGDIAASLTVSQATLRRRLRGQNTSYRELRALTLKEEAERLLHDGKLGLSMIAQRLGFSDDRAFRRAFKQWTGISPSAAVSRRSFAKRVELRACRR</sequence>
<evidence type="ECO:0000256" key="1">
    <source>
        <dbReference type="ARBA" id="ARBA00023015"/>
    </source>
</evidence>
<evidence type="ECO:0000256" key="3">
    <source>
        <dbReference type="ARBA" id="ARBA00023163"/>
    </source>
</evidence>
<evidence type="ECO:0000259" key="4">
    <source>
        <dbReference type="PROSITE" id="PS01124"/>
    </source>
</evidence>
<keyword evidence="6" id="KW-1185">Reference proteome</keyword>
<dbReference type="PROSITE" id="PS01124">
    <property type="entry name" value="HTH_ARAC_FAMILY_2"/>
    <property type="match status" value="1"/>
</dbReference>
<protein>
    <recommendedName>
        <fullName evidence="4">HTH araC/xylS-type domain-containing protein</fullName>
    </recommendedName>
</protein>
<evidence type="ECO:0000313" key="5">
    <source>
        <dbReference type="EMBL" id="GAD51169.1"/>
    </source>
</evidence>
<feature type="domain" description="HTH araC/xylS-type" evidence="4">
    <location>
        <begin position="115"/>
        <end position="194"/>
    </location>
</feature>
<dbReference type="PANTHER" id="PTHR47894:SF1">
    <property type="entry name" value="HTH-TYPE TRANSCRIPTIONAL REGULATOR VQSM"/>
    <property type="match status" value="1"/>
</dbReference>
<gene>
    <name evidence="5" type="ORF">NT2_25_00050</name>
</gene>
<dbReference type="Pfam" id="PF12625">
    <property type="entry name" value="Arabinose_bd"/>
    <property type="match status" value="1"/>
</dbReference>
<accession>U3A0J0</accession>
<organism evidence="5 6">
    <name type="scientific">Caenibius tardaugens NBRC 16725</name>
    <dbReference type="NCBI Taxonomy" id="1219035"/>
    <lineage>
        <taxon>Bacteria</taxon>
        <taxon>Pseudomonadati</taxon>
        <taxon>Pseudomonadota</taxon>
        <taxon>Alphaproteobacteria</taxon>
        <taxon>Sphingomonadales</taxon>
        <taxon>Erythrobacteraceae</taxon>
        <taxon>Caenibius</taxon>
    </lineage>
</organism>
<keyword evidence="3" id="KW-0804">Transcription</keyword>
<dbReference type="Gene3D" id="1.10.10.60">
    <property type="entry name" value="Homeodomain-like"/>
    <property type="match status" value="1"/>
</dbReference>
<dbReference type="EMBL" id="BASZ01000025">
    <property type="protein sequence ID" value="GAD51169.1"/>
    <property type="molecule type" value="Genomic_DNA"/>
</dbReference>
<dbReference type="AlphaFoldDB" id="U3A0J0"/>
<keyword evidence="1" id="KW-0805">Transcription regulation</keyword>